<dbReference type="STRING" id="1802525.A2975_03100"/>
<accession>A0A1F8BWJ8</accession>
<evidence type="ECO:0000259" key="1">
    <source>
        <dbReference type="Pfam" id="PF07878"/>
    </source>
</evidence>
<dbReference type="InterPro" id="IPR012869">
    <property type="entry name" value="RHH_5"/>
</dbReference>
<dbReference type="Proteomes" id="UP000178429">
    <property type="component" value="Unassembled WGS sequence"/>
</dbReference>
<dbReference type="AlphaFoldDB" id="A0A1F8BWJ8"/>
<evidence type="ECO:0000313" key="3">
    <source>
        <dbReference type="Proteomes" id="UP000178429"/>
    </source>
</evidence>
<gene>
    <name evidence="2" type="ORF">A2975_03100</name>
</gene>
<protein>
    <recommendedName>
        <fullName evidence="1">CopG-like ribbon-helix-helix domain-containing protein</fullName>
    </recommendedName>
</protein>
<dbReference type="EMBL" id="MGHL01000023">
    <property type="protein sequence ID" value="OGM68481.1"/>
    <property type="molecule type" value="Genomic_DNA"/>
</dbReference>
<sequence>MIRTQVYLPEDLYQELRLLARREEQPAAKVIRDLLKNGLKKRVKSKKRNAGDLLLEIAKIGARGPKDLSVNHDKYLYG</sequence>
<comment type="caution">
    <text evidence="2">The sequence shown here is derived from an EMBL/GenBank/DDBJ whole genome shotgun (WGS) entry which is preliminary data.</text>
</comment>
<reference evidence="2 3" key="1">
    <citation type="journal article" date="2016" name="Nat. Commun.">
        <title>Thousands of microbial genomes shed light on interconnected biogeochemical processes in an aquifer system.</title>
        <authorList>
            <person name="Anantharaman K."/>
            <person name="Brown C.T."/>
            <person name="Hug L.A."/>
            <person name="Sharon I."/>
            <person name="Castelle C.J."/>
            <person name="Probst A.J."/>
            <person name="Thomas B.C."/>
            <person name="Singh A."/>
            <person name="Wilkins M.J."/>
            <person name="Karaoz U."/>
            <person name="Brodie E.L."/>
            <person name="Williams K.H."/>
            <person name="Hubbard S.S."/>
            <person name="Banfield J.F."/>
        </authorList>
    </citation>
    <scope>NUCLEOTIDE SEQUENCE [LARGE SCALE GENOMIC DNA]</scope>
</reference>
<organism evidence="2 3">
    <name type="scientific">Candidatus Woesebacteria bacterium RIFCSPLOWO2_01_FULL_44_14</name>
    <dbReference type="NCBI Taxonomy" id="1802525"/>
    <lineage>
        <taxon>Bacteria</taxon>
        <taxon>Candidatus Woeseibacteriota</taxon>
    </lineage>
</organism>
<dbReference type="Pfam" id="PF07878">
    <property type="entry name" value="RHH_5"/>
    <property type="match status" value="1"/>
</dbReference>
<proteinExistence type="predicted"/>
<evidence type="ECO:0000313" key="2">
    <source>
        <dbReference type="EMBL" id="OGM68481.1"/>
    </source>
</evidence>
<name>A0A1F8BWJ8_9BACT</name>
<feature type="domain" description="CopG-like ribbon-helix-helix" evidence="1">
    <location>
        <begin position="3"/>
        <end position="41"/>
    </location>
</feature>